<keyword evidence="4" id="KW-1185">Reference proteome</keyword>
<dbReference type="InterPro" id="IPR005152">
    <property type="entry name" value="Lipase_secreted"/>
</dbReference>
<dbReference type="EMBL" id="BAAAUD010000026">
    <property type="protein sequence ID" value="GAA2939645.1"/>
    <property type="molecule type" value="Genomic_DNA"/>
</dbReference>
<dbReference type="PANTHER" id="PTHR34853:SF1">
    <property type="entry name" value="LIPASE 5"/>
    <property type="match status" value="1"/>
</dbReference>
<dbReference type="Gene3D" id="1.10.443.10">
    <property type="entry name" value="Intergrase catalytic core"/>
    <property type="match status" value="1"/>
</dbReference>
<organism evidence="3 4">
    <name type="scientific">Streptomyces enissocaesilis</name>
    <dbReference type="NCBI Taxonomy" id="332589"/>
    <lineage>
        <taxon>Bacteria</taxon>
        <taxon>Bacillati</taxon>
        <taxon>Actinomycetota</taxon>
        <taxon>Actinomycetes</taxon>
        <taxon>Kitasatosporales</taxon>
        <taxon>Streptomycetaceae</taxon>
        <taxon>Streptomyces</taxon>
        <taxon>Streptomyces rochei group</taxon>
    </lineage>
</organism>
<dbReference type="InterPro" id="IPR029058">
    <property type="entry name" value="AB_hydrolase_fold"/>
</dbReference>
<evidence type="ECO:0000313" key="4">
    <source>
        <dbReference type="Proteomes" id="UP001500403"/>
    </source>
</evidence>
<protein>
    <recommendedName>
        <fullName evidence="5">Lipase</fullName>
    </recommendedName>
</protein>
<dbReference type="Proteomes" id="UP001500403">
    <property type="component" value="Unassembled WGS sequence"/>
</dbReference>
<reference evidence="3 4" key="1">
    <citation type="journal article" date="2019" name="Int. J. Syst. Evol. Microbiol.">
        <title>The Global Catalogue of Microorganisms (GCM) 10K type strain sequencing project: providing services to taxonomists for standard genome sequencing and annotation.</title>
        <authorList>
            <consortium name="The Broad Institute Genomics Platform"/>
            <consortium name="The Broad Institute Genome Sequencing Center for Infectious Disease"/>
            <person name="Wu L."/>
            <person name="Ma J."/>
        </authorList>
    </citation>
    <scope>NUCLEOTIDE SEQUENCE [LARGE SCALE GENOMIC DNA]</scope>
    <source>
        <strain evidence="3 4">JCM 9088</strain>
    </source>
</reference>
<dbReference type="Gene3D" id="3.40.50.1820">
    <property type="entry name" value="alpha/beta hydrolase"/>
    <property type="match status" value="1"/>
</dbReference>
<dbReference type="SUPFAM" id="SSF53474">
    <property type="entry name" value="alpha/beta-Hydrolases"/>
    <property type="match status" value="1"/>
</dbReference>
<evidence type="ECO:0000313" key="3">
    <source>
        <dbReference type="EMBL" id="GAA2939645.1"/>
    </source>
</evidence>
<sequence length="570" mass="61678">MCTETGRARLSYRRAEEIFEENTRLLANPLASPQNIEELDGWTLHRLRHSALTHDAEGGTSTPMLLARSRHASVRFLERYARPGVDVVARHVAERAPAARRRRRTSETYQRVTCSLVSEPGLQSLSRRGQGSRHPLRAPRGFPPFAARGVAPCPSGAADGHDPSMTLQRTGIRIVAGAAVLGSVSALVAPVSAAAGSHSERTQGGAVVSVEQAADLAVEEVAGELRGKIDSSQVRYGVTAYRVAYRTTDSAGAPTTASQLVVLPKNGARHLSTVSWLHGTTVYRKDVASENPKSNDRLVALLFASTGRAVSAPDYVGLGSGEGFHPYGDPRATVAASVDGLRAARAFAHRNGRELKRKVQVSGFSQGGPATMLVGRALQQEGADRYFRLGALAPVSGPYNLSAFEAAAADDKIAKSGIYLAYFVTAWNKMYGLYTSPGDVFRSPYDSKVEGLFDGHHTAGQIVSELPSASKDLFTEDFLNKIRKPDGVLKDKLRPMDNTCDWRPNVRVEIFHGRGDKDVDFSHAAYCADQLTRNGAARRLTDVGDYDHNGSVRQALPRIVRFFDESAKTD</sequence>
<comment type="caution">
    <text evidence="3">The sequence shown here is derived from an EMBL/GenBank/DDBJ whole genome shotgun (WGS) entry which is preliminary data.</text>
</comment>
<dbReference type="Pfam" id="PF03583">
    <property type="entry name" value="LIP"/>
    <property type="match status" value="1"/>
</dbReference>
<dbReference type="InterPro" id="IPR013762">
    <property type="entry name" value="Integrase-like_cat_sf"/>
</dbReference>
<dbReference type="SUPFAM" id="SSF56349">
    <property type="entry name" value="DNA breaking-rejoining enzymes"/>
    <property type="match status" value="1"/>
</dbReference>
<proteinExistence type="predicted"/>
<evidence type="ECO:0000256" key="2">
    <source>
        <dbReference type="SAM" id="MobiDB-lite"/>
    </source>
</evidence>
<gene>
    <name evidence="3" type="ORF">GCM10010446_26280</name>
</gene>
<accession>A0ABN3X7B0</accession>
<name>A0ABN3X7B0_9ACTN</name>
<evidence type="ECO:0000256" key="1">
    <source>
        <dbReference type="ARBA" id="ARBA00023172"/>
    </source>
</evidence>
<dbReference type="PANTHER" id="PTHR34853">
    <property type="match status" value="1"/>
</dbReference>
<dbReference type="InterPro" id="IPR011010">
    <property type="entry name" value="DNA_brk_join_enz"/>
</dbReference>
<feature type="region of interest" description="Disordered" evidence="2">
    <location>
        <begin position="123"/>
        <end position="142"/>
    </location>
</feature>
<keyword evidence="1" id="KW-0233">DNA recombination</keyword>
<dbReference type="Gene3D" id="1.10.260.160">
    <property type="match status" value="1"/>
</dbReference>
<evidence type="ECO:0008006" key="5">
    <source>
        <dbReference type="Google" id="ProtNLM"/>
    </source>
</evidence>